<protein>
    <submittedName>
        <fullName evidence="2">Uncharacterized protein</fullName>
    </submittedName>
</protein>
<keyword evidence="1" id="KW-0472">Membrane</keyword>
<feature type="transmembrane region" description="Helical" evidence="1">
    <location>
        <begin position="14"/>
        <end position="36"/>
    </location>
</feature>
<keyword evidence="1" id="KW-1133">Transmembrane helix</keyword>
<dbReference type="Proteomes" id="UP000481288">
    <property type="component" value="Unassembled WGS sequence"/>
</dbReference>
<evidence type="ECO:0000313" key="2">
    <source>
        <dbReference type="EMBL" id="TVY53511.1"/>
    </source>
</evidence>
<organism evidence="2 3">
    <name type="scientific">Lachnellula cervina</name>
    <dbReference type="NCBI Taxonomy" id="1316786"/>
    <lineage>
        <taxon>Eukaryota</taxon>
        <taxon>Fungi</taxon>
        <taxon>Dikarya</taxon>
        <taxon>Ascomycota</taxon>
        <taxon>Pezizomycotina</taxon>
        <taxon>Leotiomycetes</taxon>
        <taxon>Helotiales</taxon>
        <taxon>Lachnaceae</taxon>
        <taxon>Lachnellula</taxon>
    </lineage>
</organism>
<evidence type="ECO:0000256" key="1">
    <source>
        <dbReference type="SAM" id="Phobius"/>
    </source>
</evidence>
<keyword evidence="1" id="KW-0812">Transmembrane</keyword>
<evidence type="ECO:0000313" key="3">
    <source>
        <dbReference type="Proteomes" id="UP000481288"/>
    </source>
</evidence>
<keyword evidence="3" id="KW-1185">Reference proteome</keyword>
<reference evidence="2 3" key="1">
    <citation type="submission" date="2018-05" db="EMBL/GenBank/DDBJ databases">
        <title>Whole genome sequencing for identification of molecular markers to develop diagnostic detection tools for the regulated plant pathogen Lachnellula willkommii.</title>
        <authorList>
            <person name="Giroux E."/>
            <person name="Bilodeau G."/>
        </authorList>
    </citation>
    <scope>NUCLEOTIDE SEQUENCE [LARGE SCALE GENOMIC DNA]</scope>
    <source>
        <strain evidence="2 3">CBS 625.97</strain>
    </source>
</reference>
<proteinExistence type="predicted"/>
<dbReference type="OrthoDB" id="193478at2759"/>
<gene>
    <name evidence="2" type="ORF">LCER1_G003417</name>
</gene>
<comment type="caution">
    <text evidence="2">The sequence shown here is derived from an EMBL/GenBank/DDBJ whole genome shotgun (WGS) entry which is preliminary data.</text>
</comment>
<dbReference type="EMBL" id="QGMG01000446">
    <property type="protein sequence ID" value="TVY53511.1"/>
    <property type="molecule type" value="Genomic_DNA"/>
</dbReference>
<accession>A0A7D8Z5T6</accession>
<sequence>MRSSLTGFTSSNSLVLFLLVPCTFALFSLSTVRFLYYGNWREWQLPSGPGEKIWFEGGFRKVGMQVHLWSVILGFQAQSADSGM</sequence>
<name>A0A7D8Z5T6_9HELO</name>
<dbReference type="AlphaFoldDB" id="A0A7D8Z5T6"/>